<accession>A0A6A3NU63</accession>
<name>A0A6A3NU63_9STRA</name>
<dbReference type="Proteomes" id="UP000435112">
    <property type="component" value="Unassembled WGS sequence"/>
</dbReference>
<protein>
    <submittedName>
        <fullName evidence="2">Uncharacterized protein</fullName>
    </submittedName>
</protein>
<dbReference type="EMBL" id="QXFU01000083">
    <property type="protein sequence ID" value="KAE9045026.1"/>
    <property type="molecule type" value="Genomic_DNA"/>
</dbReference>
<reference evidence="2 3" key="1">
    <citation type="submission" date="2018-09" db="EMBL/GenBank/DDBJ databases">
        <title>Genomic investigation of the strawberry pathogen Phytophthora fragariae indicates pathogenicity is determined by transcriptional variation in three key races.</title>
        <authorList>
            <person name="Adams T.M."/>
            <person name="Armitage A.D."/>
            <person name="Sobczyk M.K."/>
            <person name="Bates H.J."/>
            <person name="Dunwell J.M."/>
            <person name="Nellist C.F."/>
            <person name="Harrison R.J."/>
        </authorList>
    </citation>
    <scope>NUCLEOTIDE SEQUENCE [LARGE SCALE GENOMIC DNA]</scope>
    <source>
        <strain evidence="2 3">SCRP324</strain>
    </source>
</reference>
<feature type="chain" id="PRO_5025443136" evidence="1">
    <location>
        <begin position="17"/>
        <end position="135"/>
    </location>
</feature>
<organism evidence="2 3">
    <name type="scientific">Phytophthora rubi</name>
    <dbReference type="NCBI Taxonomy" id="129364"/>
    <lineage>
        <taxon>Eukaryota</taxon>
        <taxon>Sar</taxon>
        <taxon>Stramenopiles</taxon>
        <taxon>Oomycota</taxon>
        <taxon>Peronosporomycetes</taxon>
        <taxon>Peronosporales</taxon>
        <taxon>Peronosporaceae</taxon>
        <taxon>Phytophthora</taxon>
    </lineage>
</organism>
<gene>
    <name evidence="2" type="ORF">PR002_g2455</name>
</gene>
<dbReference type="AlphaFoldDB" id="A0A6A3NU63"/>
<feature type="signal peptide" evidence="1">
    <location>
        <begin position="1"/>
        <end position="16"/>
    </location>
</feature>
<keyword evidence="1" id="KW-0732">Signal</keyword>
<evidence type="ECO:0000256" key="1">
    <source>
        <dbReference type="SAM" id="SignalP"/>
    </source>
</evidence>
<sequence length="135" mass="14875">MRHVYGVFWWTRLVRAGNTVEGAMCSLVDGTLTCADVGYQTVGTLVHGGFVAQCFPPELHTITATQIYRSPLVVTFPCPSSCTSPASATSLQSLHTLIYEVPKSRDATKLSVTDVFGRVRGLHCLIPKHYRRLHI</sequence>
<evidence type="ECO:0000313" key="2">
    <source>
        <dbReference type="EMBL" id="KAE9045026.1"/>
    </source>
</evidence>
<proteinExistence type="predicted"/>
<comment type="caution">
    <text evidence="2">The sequence shown here is derived from an EMBL/GenBank/DDBJ whole genome shotgun (WGS) entry which is preliminary data.</text>
</comment>
<evidence type="ECO:0000313" key="3">
    <source>
        <dbReference type="Proteomes" id="UP000435112"/>
    </source>
</evidence>